<dbReference type="Pfam" id="PF03928">
    <property type="entry name" value="HbpS-like"/>
    <property type="match status" value="1"/>
</dbReference>
<dbReference type="PANTHER" id="PTHR34309:SF1">
    <property type="entry name" value="PROTEIN GLCG"/>
    <property type="match status" value="1"/>
</dbReference>
<dbReference type="KEGG" id="spap:H3Z74_17900"/>
<dbReference type="EMBL" id="CP061038">
    <property type="protein sequence ID" value="QNQ08601.1"/>
    <property type="molecule type" value="Genomic_DNA"/>
</dbReference>
<dbReference type="RefSeq" id="WP_187760929.1">
    <property type="nucleotide sequence ID" value="NZ_CP061038.1"/>
</dbReference>
<dbReference type="Gene3D" id="3.30.450.150">
    <property type="entry name" value="Haem-degrading domain"/>
    <property type="match status" value="1"/>
</dbReference>
<protein>
    <submittedName>
        <fullName evidence="1">Heme-binding protein</fullName>
    </submittedName>
</protein>
<evidence type="ECO:0000313" key="1">
    <source>
        <dbReference type="EMBL" id="QNQ08601.1"/>
    </source>
</evidence>
<dbReference type="Proteomes" id="UP000516148">
    <property type="component" value="Chromosome"/>
</dbReference>
<dbReference type="InterPro" id="IPR052517">
    <property type="entry name" value="GlcG_carb_metab_protein"/>
</dbReference>
<evidence type="ECO:0000313" key="2">
    <source>
        <dbReference type="Proteomes" id="UP000516148"/>
    </source>
</evidence>
<name>A0A7H0LFZ8_9SPHN</name>
<reference evidence="1 2" key="1">
    <citation type="submission" date="2020-09" db="EMBL/GenBank/DDBJ databases">
        <title>Sphingomonas sp., a new species isolated from pork steak.</title>
        <authorList>
            <person name="Heidler von Heilborn D."/>
        </authorList>
    </citation>
    <scope>NUCLEOTIDE SEQUENCE [LARGE SCALE GENOMIC DNA]</scope>
    <source>
        <strain evidence="2">S8-3T</strain>
    </source>
</reference>
<dbReference type="SUPFAM" id="SSF143744">
    <property type="entry name" value="GlcG-like"/>
    <property type="match status" value="1"/>
</dbReference>
<accession>A0A7H0LFZ8</accession>
<keyword evidence="2" id="KW-1185">Reference proteome</keyword>
<organism evidence="1 2">
    <name type="scientific">Sphingomonas alpina</name>
    <dbReference type="NCBI Taxonomy" id="653931"/>
    <lineage>
        <taxon>Bacteria</taxon>
        <taxon>Pseudomonadati</taxon>
        <taxon>Pseudomonadota</taxon>
        <taxon>Alphaproteobacteria</taxon>
        <taxon>Sphingomonadales</taxon>
        <taxon>Sphingomonadaceae</taxon>
        <taxon>Sphingomonas</taxon>
    </lineage>
</organism>
<dbReference type="InterPro" id="IPR038084">
    <property type="entry name" value="PduO/GlcC-like_sf"/>
</dbReference>
<proteinExistence type="predicted"/>
<dbReference type="PANTHER" id="PTHR34309">
    <property type="entry name" value="SLR1406 PROTEIN"/>
    <property type="match status" value="1"/>
</dbReference>
<dbReference type="InterPro" id="IPR005624">
    <property type="entry name" value="PduO/GlcC-like"/>
</dbReference>
<dbReference type="AlphaFoldDB" id="A0A7H0LFZ8"/>
<gene>
    <name evidence="1" type="ORF">H3Z74_17900</name>
</gene>
<sequence>MKTKPVLTAAELDPMLAAALADAARRGLAMSVAIVDDGGYPMRLVRMDGAGAMTPSVALAKARTAALMRGSTRILAERVANEPALLRLTEYLPMEGGLPIVAQGVCVGGIGISGGRPDDDEGVAQAGLDTLGG</sequence>